<gene>
    <name evidence="2" type="ORF">P6P90_08395</name>
</gene>
<organism evidence="2 3">
    <name type="scientific">Ectobacillus antri</name>
    <dbReference type="NCBI Taxonomy" id="2486280"/>
    <lineage>
        <taxon>Bacteria</taxon>
        <taxon>Bacillati</taxon>
        <taxon>Bacillota</taxon>
        <taxon>Bacilli</taxon>
        <taxon>Bacillales</taxon>
        <taxon>Bacillaceae</taxon>
        <taxon>Ectobacillus</taxon>
    </lineage>
</organism>
<evidence type="ECO:0000259" key="1">
    <source>
        <dbReference type="Pfam" id="PF13799"/>
    </source>
</evidence>
<protein>
    <submittedName>
        <fullName evidence="2">DUF4183 domain-containing protein</fullName>
    </submittedName>
</protein>
<comment type="caution">
    <text evidence="2">The sequence shown here is derived from an EMBL/GenBank/DDBJ whole genome shotgun (WGS) entry which is preliminary data.</text>
</comment>
<accession>A0ABT6H5C2</accession>
<dbReference type="EMBL" id="JARULN010000005">
    <property type="protein sequence ID" value="MDG5753993.1"/>
    <property type="molecule type" value="Genomic_DNA"/>
</dbReference>
<proteinExistence type="predicted"/>
<keyword evidence="3" id="KW-1185">Reference proteome</keyword>
<reference evidence="2 3" key="1">
    <citation type="submission" date="2023-04" db="EMBL/GenBank/DDBJ databases">
        <title>Ectobacillus antri isolated from activated sludge.</title>
        <authorList>
            <person name="Yan P."/>
            <person name="Liu X."/>
        </authorList>
    </citation>
    <scope>NUCLEOTIDE SEQUENCE [LARGE SCALE GENOMIC DNA]</scope>
    <source>
        <strain evidence="2 3">C18H</strain>
    </source>
</reference>
<dbReference type="InterPro" id="IPR025237">
    <property type="entry name" value="DUF4183"/>
</dbReference>
<dbReference type="Proteomes" id="UP001218246">
    <property type="component" value="Unassembled WGS sequence"/>
</dbReference>
<evidence type="ECO:0000313" key="2">
    <source>
        <dbReference type="EMBL" id="MDG5753993.1"/>
    </source>
</evidence>
<feature type="domain" description="DUF4183" evidence="1">
    <location>
        <begin position="53"/>
        <end position="97"/>
    </location>
</feature>
<evidence type="ECO:0000313" key="3">
    <source>
        <dbReference type="Proteomes" id="UP001218246"/>
    </source>
</evidence>
<dbReference type="RefSeq" id="WP_278018071.1">
    <property type="nucleotide sequence ID" value="NZ_JARRRY010000003.1"/>
</dbReference>
<name>A0ABT6H5C2_9BACI</name>
<sequence>MGLQKLNAIATSTIQGTVTVATTTTIIPSVQRFFASVTLSLGSFTIGASNFRNDNGNTVSALPSPPTYGYYNVYINGNLQPAGSVTLATTGLTIASTLSALSSIAIEVVDLSNVTSSSNVSNNFTVTTDITS</sequence>
<dbReference type="Pfam" id="PF13799">
    <property type="entry name" value="DUF4183"/>
    <property type="match status" value="1"/>
</dbReference>